<evidence type="ECO:0000259" key="4">
    <source>
        <dbReference type="PROSITE" id="PS01124"/>
    </source>
</evidence>
<evidence type="ECO:0000256" key="1">
    <source>
        <dbReference type="ARBA" id="ARBA00023015"/>
    </source>
</evidence>
<evidence type="ECO:0000256" key="2">
    <source>
        <dbReference type="ARBA" id="ARBA00023125"/>
    </source>
</evidence>
<keyword evidence="6" id="KW-1185">Reference proteome</keyword>
<dbReference type="InterPro" id="IPR003313">
    <property type="entry name" value="AraC-bd"/>
</dbReference>
<dbReference type="InterPro" id="IPR009057">
    <property type="entry name" value="Homeodomain-like_sf"/>
</dbReference>
<dbReference type="PANTHER" id="PTHR43280">
    <property type="entry name" value="ARAC-FAMILY TRANSCRIPTIONAL REGULATOR"/>
    <property type="match status" value="1"/>
</dbReference>
<dbReference type="Gene3D" id="1.10.10.60">
    <property type="entry name" value="Homeodomain-like"/>
    <property type="match status" value="2"/>
</dbReference>
<dbReference type="InterPro" id="IPR020449">
    <property type="entry name" value="Tscrpt_reg_AraC-type_HTH"/>
</dbReference>
<keyword evidence="3" id="KW-0804">Transcription</keyword>
<evidence type="ECO:0000313" key="5">
    <source>
        <dbReference type="EMBL" id="MEC0238539.1"/>
    </source>
</evidence>
<dbReference type="SMART" id="SM00342">
    <property type="entry name" value="HTH_ARAC"/>
    <property type="match status" value="1"/>
</dbReference>
<evidence type="ECO:0000256" key="3">
    <source>
        <dbReference type="ARBA" id="ARBA00023163"/>
    </source>
</evidence>
<dbReference type="Pfam" id="PF12833">
    <property type="entry name" value="HTH_18"/>
    <property type="match status" value="1"/>
</dbReference>
<organism evidence="5 6">
    <name type="scientific">Paenibacillus dokdonensis</name>
    <dbReference type="NCBI Taxonomy" id="2567944"/>
    <lineage>
        <taxon>Bacteria</taxon>
        <taxon>Bacillati</taxon>
        <taxon>Bacillota</taxon>
        <taxon>Bacilli</taxon>
        <taxon>Bacillales</taxon>
        <taxon>Paenibacillaceae</taxon>
        <taxon>Paenibacillus</taxon>
    </lineage>
</organism>
<dbReference type="InterPro" id="IPR018060">
    <property type="entry name" value="HTH_AraC"/>
</dbReference>
<accession>A0ABU6GFS6</accession>
<dbReference type="PROSITE" id="PS01124">
    <property type="entry name" value="HTH_ARAC_FAMILY_2"/>
    <property type="match status" value="1"/>
</dbReference>
<proteinExistence type="predicted"/>
<dbReference type="Pfam" id="PF02311">
    <property type="entry name" value="AraC_binding"/>
    <property type="match status" value="1"/>
</dbReference>
<reference evidence="5 6" key="1">
    <citation type="submission" date="2023-03" db="EMBL/GenBank/DDBJ databases">
        <title>Bacillus Genome Sequencing.</title>
        <authorList>
            <person name="Dunlap C."/>
        </authorList>
    </citation>
    <scope>NUCLEOTIDE SEQUENCE [LARGE SCALE GENOMIC DNA]</scope>
    <source>
        <strain evidence="5 6">BD-525</strain>
    </source>
</reference>
<comment type="caution">
    <text evidence="5">The sequence shown here is derived from an EMBL/GenBank/DDBJ whole genome shotgun (WGS) entry which is preliminary data.</text>
</comment>
<name>A0ABU6GFS6_9BACL</name>
<keyword evidence="2" id="KW-0238">DNA-binding</keyword>
<dbReference type="PRINTS" id="PR00032">
    <property type="entry name" value="HTHARAC"/>
</dbReference>
<protein>
    <submittedName>
        <fullName evidence="5">AraC family transcriptional regulator</fullName>
    </submittedName>
</protein>
<sequence length="304" mass="35355">MKEYTGELADLWHHMPSGYERTGGFWFVRAGRNDAKPHYHVGPKQIDSYGLHFIVSGELQLSYGSRQVILGTHDMFCLFPHQTYEYRIHSAEPLQMVWLTMEGPQMRELMQMIGLNGNLPYRKEAMTLECLERLQAIEEVIWHHDQQHLSTMKLMSAAYRLFEELEREPLYEAPAANTSEVHWVAEAVSFFQLHYTESLRVETAARMFGLHRSHFSHVFTQKVGLSPQQFVQQLRLERAGELLKDAALQIGEIALSVGYPDLYTFSRAFKRLKGCSPSEYRRLITKYKLDPSKPRIEARDPYSL</sequence>
<dbReference type="RefSeq" id="WP_326085209.1">
    <property type="nucleotide sequence ID" value="NZ_JARLKZ010000002.1"/>
</dbReference>
<gene>
    <name evidence="5" type="ORF">P4H66_01460</name>
</gene>
<evidence type="ECO:0000313" key="6">
    <source>
        <dbReference type="Proteomes" id="UP001344632"/>
    </source>
</evidence>
<keyword evidence="1" id="KW-0805">Transcription regulation</keyword>
<dbReference type="SUPFAM" id="SSF46689">
    <property type="entry name" value="Homeodomain-like"/>
    <property type="match status" value="2"/>
</dbReference>
<dbReference type="InterPro" id="IPR037923">
    <property type="entry name" value="HTH-like"/>
</dbReference>
<dbReference type="PANTHER" id="PTHR43280:SF2">
    <property type="entry name" value="HTH-TYPE TRANSCRIPTIONAL REGULATOR EXSA"/>
    <property type="match status" value="1"/>
</dbReference>
<dbReference type="EMBL" id="JARLKZ010000002">
    <property type="protein sequence ID" value="MEC0238539.1"/>
    <property type="molecule type" value="Genomic_DNA"/>
</dbReference>
<feature type="domain" description="HTH araC/xylS-type" evidence="4">
    <location>
        <begin position="185"/>
        <end position="283"/>
    </location>
</feature>
<dbReference type="SUPFAM" id="SSF51215">
    <property type="entry name" value="Regulatory protein AraC"/>
    <property type="match status" value="1"/>
</dbReference>
<dbReference type="Proteomes" id="UP001344632">
    <property type="component" value="Unassembled WGS sequence"/>
</dbReference>